<dbReference type="Pfam" id="PF00001">
    <property type="entry name" value="7tm_1"/>
    <property type="match status" value="1"/>
</dbReference>
<evidence type="ECO:0000259" key="9">
    <source>
        <dbReference type="PROSITE" id="PS50262"/>
    </source>
</evidence>
<sequence length="325" mass="36696">MSVPFSDQGYLVYEIMVILMLLIGVPSQMVAFFVFTRKKFRQMTLNKLFLNIVIANLIMIFCEFPLIMVSAFYKKWLFGRVGCIATGAQVTVTSITMIITLVCIEAKVMFYINMSEAHPLSKLLGPLKENALVVLIWTYAGICTVPTVSGWSEITLEPGEINCAPNWTAQAPKDVAYLALLTIFAYVLPVSVQIRSFWKLWKRSNQQLESISSAAVFLRNRAMYRSKGRMVMASTITFTLLWLPYCICSLITLSGKAYLVENDAAIIPTLVAKCSCIFSPIVYAVTSRRFRREFQSVLFCELTSTTNQGRPTLPRRDDVVIVTKF</sequence>
<feature type="transmembrane region" description="Helical" evidence="8">
    <location>
        <begin position="265"/>
        <end position="285"/>
    </location>
</feature>
<dbReference type="GeneID" id="116292094"/>
<evidence type="ECO:0000256" key="8">
    <source>
        <dbReference type="SAM" id="Phobius"/>
    </source>
</evidence>
<dbReference type="RefSeq" id="XP_031555201.1">
    <property type="nucleotide sequence ID" value="XM_031699341.1"/>
</dbReference>
<keyword evidence="10" id="KW-1185">Reference proteome</keyword>
<dbReference type="AlphaFoldDB" id="A0A6P8HH78"/>
<dbReference type="Proteomes" id="UP000515163">
    <property type="component" value="Unplaced"/>
</dbReference>
<evidence type="ECO:0000256" key="5">
    <source>
        <dbReference type="ARBA" id="ARBA00023136"/>
    </source>
</evidence>
<keyword evidence="4" id="KW-0297">G-protein coupled receptor</keyword>
<dbReference type="InterPro" id="IPR000276">
    <property type="entry name" value="GPCR_Rhodpsn"/>
</dbReference>
<feature type="transmembrane region" description="Helical" evidence="8">
    <location>
        <begin position="12"/>
        <end position="36"/>
    </location>
</feature>
<dbReference type="GO" id="GO:0016020">
    <property type="term" value="C:membrane"/>
    <property type="evidence" value="ECO:0007669"/>
    <property type="project" value="UniProtKB-SubCell"/>
</dbReference>
<dbReference type="InterPro" id="IPR017452">
    <property type="entry name" value="GPCR_Rhodpsn_7TM"/>
</dbReference>
<keyword evidence="3 8" id="KW-1133">Transmembrane helix</keyword>
<evidence type="ECO:0000256" key="1">
    <source>
        <dbReference type="ARBA" id="ARBA00004141"/>
    </source>
</evidence>
<protein>
    <submittedName>
        <fullName evidence="11">Melanopsin-like</fullName>
    </submittedName>
</protein>
<keyword evidence="6" id="KW-0675">Receptor</keyword>
<dbReference type="KEGG" id="aten:116292094"/>
<dbReference type="InterPro" id="IPR050125">
    <property type="entry name" value="GPCR_opsins"/>
</dbReference>
<dbReference type="SUPFAM" id="SSF81321">
    <property type="entry name" value="Family A G protein-coupled receptor-like"/>
    <property type="match status" value="1"/>
</dbReference>
<comment type="subcellular location">
    <subcellularLocation>
        <location evidence="1">Membrane</location>
        <topology evidence="1">Multi-pass membrane protein</topology>
    </subcellularLocation>
</comment>
<evidence type="ECO:0000256" key="2">
    <source>
        <dbReference type="ARBA" id="ARBA00022692"/>
    </source>
</evidence>
<evidence type="ECO:0000256" key="4">
    <source>
        <dbReference type="ARBA" id="ARBA00023040"/>
    </source>
</evidence>
<reference evidence="11" key="1">
    <citation type="submission" date="2025-08" db="UniProtKB">
        <authorList>
            <consortium name="RefSeq"/>
        </authorList>
    </citation>
    <scope>IDENTIFICATION</scope>
    <source>
        <tissue evidence="11">Tentacle</tissue>
    </source>
</reference>
<organism evidence="10 11">
    <name type="scientific">Actinia tenebrosa</name>
    <name type="common">Australian red waratah sea anemone</name>
    <dbReference type="NCBI Taxonomy" id="6105"/>
    <lineage>
        <taxon>Eukaryota</taxon>
        <taxon>Metazoa</taxon>
        <taxon>Cnidaria</taxon>
        <taxon>Anthozoa</taxon>
        <taxon>Hexacorallia</taxon>
        <taxon>Actiniaria</taxon>
        <taxon>Actiniidae</taxon>
        <taxon>Actinia</taxon>
    </lineage>
</organism>
<dbReference type="PRINTS" id="PR00237">
    <property type="entry name" value="GPCRRHODOPSN"/>
</dbReference>
<name>A0A6P8HH78_ACTTE</name>
<evidence type="ECO:0000256" key="6">
    <source>
        <dbReference type="ARBA" id="ARBA00023170"/>
    </source>
</evidence>
<accession>A0A6P8HH78</accession>
<dbReference type="Gene3D" id="1.20.1070.10">
    <property type="entry name" value="Rhodopsin 7-helix transmembrane proteins"/>
    <property type="match status" value="1"/>
</dbReference>
<keyword evidence="2 8" id="KW-0812">Transmembrane</keyword>
<feature type="domain" description="G-protein coupled receptors family 1 profile" evidence="9">
    <location>
        <begin position="27"/>
        <end position="283"/>
    </location>
</feature>
<dbReference type="PANTHER" id="PTHR24240">
    <property type="entry name" value="OPSIN"/>
    <property type="match status" value="1"/>
</dbReference>
<evidence type="ECO:0000313" key="11">
    <source>
        <dbReference type="RefSeq" id="XP_031555201.1"/>
    </source>
</evidence>
<evidence type="ECO:0000256" key="7">
    <source>
        <dbReference type="ARBA" id="ARBA00023224"/>
    </source>
</evidence>
<feature type="transmembrane region" description="Helical" evidence="8">
    <location>
        <begin position="175"/>
        <end position="194"/>
    </location>
</feature>
<dbReference type="GO" id="GO:0004930">
    <property type="term" value="F:G protein-coupled receptor activity"/>
    <property type="evidence" value="ECO:0007669"/>
    <property type="project" value="UniProtKB-KW"/>
</dbReference>
<feature type="transmembrane region" description="Helical" evidence="8">
    <location>
        <begin position="84"/>
        <end position="110"/>
    </location>
</feature>
<feature type="transmembrane region" description="Helical" evidence="8">
    <location>
        <begin position="131"/>
        <end position="151"/>
    </location>
</feature>
<keyword evidence="7" id="KW-0807">Transducer</keyword>
<dbReference type="InParanoid" id="A0A6P8HH78"/>
<feature type="transmembrane region" description="Helical" evidence="8">
    <location>
        <begin position="48"/>
        <end position="72"/>
    </location>
</feature>
<evidence type="ECO:0000256" key="3">
    <source>
        <dbReference type="ARBA" id="ARBA00022989"/>
    </source>
</evidence>
<feature type="transmembrane region" description="Helical" evidence="8">
    <location>
        <begin position="231"/>
        <end position="253"/>
    </location>
</feature>
<proteinExistence type="predicted"/>
<dbReference type="OrthoDB" id="5984290at2759"/>
<keyword evidence="5 8" id="KW-0472">Membrane</keyword>
<dbReference type="PROSITE" id="PS50262">
    <property type="entry name" value="G_PROTEIN_RECEP_F1_2"/>
    <property type="match status" value="1"/>
</dbReference>
<evidence type="ECO:0000313" key="10">
    <source>
        <dbReference type="Proteomes" id="UP000515163"/>
    </source>
</evidence>
<gene>
    <name evidence="11" type="primary">LOC116292094</name>
</gene>